<gene>
    <name evidence="1" type="ORF">EV421DRAFT_1896198</name>
</gene>
<keyword evidence="2" id="KW-1185">Reference proteome</keyword>
<evidence type="ECO:0000313" key="1">
    <source>
        <dbReference type="EMBL" id="KAK0456982.1"/>
    </source>
</evidence>
<dbReference type="Proteomes" id="UP001175226">
    <property type="component" value="Unassembled WGS sequence"/>
</dbReference>
<comment type="caution">
    <text evidence="1">The sequence shown here is derived from an EMBL/GenBank/DDBJ whole genome shotgun (WGS) entry which is preliminary data.</text>
</comment>
<organism evidence="1 2">
    <name type="scientific">Armillaria borealis</name>
    <dbReference type="NCBI Taxonomy" id="47425"/>
    <lineage>
        <taxon>Eukaryota</taxon>
        <taxon>Fungi</taxon>
        <taxon>Dikarya</taxon>
        <taxon>Basidiomycota</taxon>
        <taxon>Agaricomycotina</taxon>
        <taxon>Agaricomycetes</taxon>
        <taxon>Agaricomycetidae</taxon>
        <taxon>Agaricales</taxon>
        <taxon>Marasmiineae</taxon>
        <taxon>Physalacriaceae</taxon>
        <taxon>Armillaria</taxon>
    </lineage>
</organism>
<sequence>MADSSWTMSALPEPCLTQNPHLAFCPNFSNQDYDLFCQGVMALDLINSSAAIAKLVIDWTARNDRDKEKWERQTASDREADLERIRVHEALEVKAWLIAEKDAEEKRNKKNKKKPQLDKFDAQAKVADHLEHHIPLYAQTKINDRKHVPLWYFLPEAAKDTAAVELTAPDSVHLLQDKDSGSLSL</sequence>
<evidence type="ECO:0000313" key="2">
    <source>
        <dbReference type="Proteomes" id="UP001175226"/>
    </source>
</evidence>
<protein>
    <submittedName>
        <fullName evidence="1">Uncharacterized protein</fullName>
    </submittedName>
</protein>
<accession>A0AA39K9D6</accession>
<reference evidence="1" key="1">
    <citation type="submission" date="2023-06" db="EMBL/GenBank/DDBJ databases">
        <authorList>
            <consortium name="Lawrence Berkeley National Laboratory"/>
            <person name="Ahrendt S."/>
            <person name="Sahu N."/>
            <person name="Indic B."/>
            <person name="Wong-Bajracharya J."/>
            <person name="Merenyi Z."/>
            <person name="Ke H.-M."/>
            <person name="Monk M."/>
            <person name="Kocsube S."/>
            <person name="Drula E."/>
            <person name="Lipzen A."/>
            <person name="Balint B."/>
            <person name="Henrissat B."/>
            <person name="Andreopoulos B."/>
            <person name="Martin F.M."/>
            <person name="Harder C.B."/>
            <person name="Rigling D."/>
            <person name="Ford K.L."/>
            <person name="Foster G.D."/>
            <person name="Pangilinan J."/>
            <person name="Papanicolaou A."/>
            <person name="Barry K."/>
            <person name="LaButti K."/>
            <person name="Viragh M."/>
            <person name="Koriabine M."/>
            <person name="Yan M."/>
            <person name="Riley R."/>
            <person name="Champramary S."/>
            <person name="Plett K.L."/>
            <person name="Tsai I.J."/>
            <person name="Slot J."/>
            <person name="Sipos G."/>
            <person name="Plett J."/>
            <person name="Nagy L.G."/>
            <person name="Grigoriev I.V."/>
        </authorList>
    </citation>
    <scope>NUCLEOTIDE SEQUENCE</scope>
    <source>
        <strain evidence="1">FPL87.14</strain>
    </source>
</reference>
<dbReference type="EMBL" id="JAUEPT010000001">
    <property type="protein sequence ID" value="KAK0456982.1"/>
    <property type="molecule type" value="Genomic_DNA"/>
</dbReference>
<name>A0AA39K9D6_9AGAR</name>
<dbReference type="AlphaFoldDB" id="A0AA39K9D6"/>
<proteinExistence type="predicted"/>